<proteinExistence type="predicted"/>
<protein>
    <submittedName>
        <fullName evidence="1">Uncharacterized protein</fullName>
    </submittedName>
</protein>
<accession>A0A8S5SUG7</accession>
<evidence type="ECO:0000313" key="1">
    <source>
        <dbReference type="EMBL" id="DAF54665.1"/>
    </source>
</evidence>
<name>A0A8S5SUG7_9CAUD</name>
<organism evidence="1">
    <name type="scientific">Siphoviridae sp. ctqPo10</name>
    <dbReference type="NCBI Taxonomy" id="2827948"/>
    <lineage>
        <taxon>Viruses</taxon>
        <taxon>Duplodnaviria</taxon>
        <taxon>Heunggongvirae</taxon>
        <taxon>Uroviricota</taxon>
        <taxon>Caudoviricetes</taxon>
    </lineage>
</organism>
<sequence>MLKYYKPRTEVFINKIRPFLIKLYKDEISEIIPDTPSIKADWDNILNIYEKIGLYLPYGLRKTRKGLKFYYHDYFSIKQWKEDLDIEIKTSWREYKPTIKEIMDFKDSDKAIQYLVERGLNASSLIK</sequence>
<reference evidence="1" key="1">
    <citation type="journal article" date="2021" name="Proc. Natl. Acad. Sci. U.S.A.">
        <title>A Catalog of Tens of Thousands of Viruses from Human Metagenomes Reveals Hidden Associations with Chronic Diseases.</title>
        <authorList>
            <person name="Tisza M.J."/>
            <person name="Buck C.B."/>
        </authorList>
    </citation>
    <scope>NUCLEOTIDE SEQUENCE</scope>
    <source>
        <strain evidence="1">CtqPo10</strain>
    </source>
</reference>
<dbReference type="EMBL" id="BK032682">
    <property type="protein sequence ID" value="DAF54665.1"/>
    <property type="molecule type" value="Genomic_DNA"/>
</dbReference>